<dbReference type="EC" id="3.1.1.-" evidence="4"/>
<dbReference type="PROSITE" id="PS00122">
    <property type="entry name" value="CARBOXYLESTERASE_B_1"/>
    <property type="match status" value="1"/>
</dbReference>
<sequence>MISQVVYLFVLILFGGHIQLARSQYTHPTFANFSGPSGPLVDLGYLKVQGTTVTSLPGKYNAWLGIRYAATPTGQQRFGAATPIEFTVPPNVTFDATSFGPICYQGYSQSASQNTVEPGMLFGNRQPSEDCLLLDIYAPAHPASKQPLPVLLNIHGGGYDLGSSTSTSITSLYELGHGASGHFLLVSIQYRLAAFGFLGGDEVAALGQPNAGLADQRLAMQWVQRHISSFGGDPSKITIQGASAGGGSVAYQYIWQGGEVSPPFRAGISDFTWWQTLPNTTQLAQQYQGVLNAANCSTLNCLRSLSSEEFYNVQQVVLNETWRYPSGIFYFGPYVDGHYIQNLPSLEVQAGHFSKRPLIISHDTNEGLIFTPTIDTQDQFENRVAAVFPAAGPNFRNRINELYPPSTTGLYGYNASVGQQLRSDYFFGDVMVACPTYYLASSLSDAGVSVYKYVYALPTFSTAVHGRLLELFVPTPDNDSSPSATLGRQFFKHYIPNFIMTSDPNDNSWLDGSPTNNAALGNVAEWPAYGAESQILFVNSTATPVLITTDLDATDRCDFLWAHSVQQQV</sequence>
<evidence type="ECO:0000256" key="1">
    <source>
        <dbReference type="ARBA" id="ARBA00005964"/>
    </source>
</evidence>
<proteinExistence type="inferred from homology"/>
<dbReference type="Proteomes" id="UP001610334">
    <property type="component" value="Unassembled WGS sequence"/>
</dbReference>
<evidence type="ECO:0000313" key="6">
    <source>
        <dbReference type="EMBL" id="KAL2821670.1"/>
    </source>
</evidence>
<keyword evidence="7" id="KW-1185">Reference proteome</keyword>
<dbReference type="PROSITE" id="PS01173">
    <property type="entry name" value="LIPASE_GDXG_HIS"/>
    <property type="match status" value="1"/>
</dbReference>
<evidence type="ECO:0000256" key="4">
    <source>
        <dbReference type="RuleBase" id="RU361235"/>
    </source>
</evidence>
<dbReference type="GO" id="GO:0016787">
    <property type="term" value="F:hydrolase activity"/>
    <property type="evidence" value="ECO:0007669"/>
    <property type="project" value="UniProtKB-KW"/>
</dbReference>
<name>A0ABR4I1U4_9EURO</name>
<dbReference type="SUPFAM" id="SSF53474">
    <property type="entry name" value="alpha/beta-Hydrolases"/>
    <property type="match status" value="1"/>
</dbReference>
<dbReference type="InterPro" id="IPR050309">
    <property type="entry name" value="Type-B_Carboxylest/Lipase"/>
</dbReference>
<protein>
    <recommendedName>
        <fullName evidence="4">Carboxylic ester hydrolase</fullName>
        <ecNumber evidence="4">3.1.1.-</ecNumber>
    </recommendedName>
</protein>
<dbReference type="InterPro" id="IPR002018">
    <property type="entry name" value="CarbesteraseB"/>
</dbReference>
<keyword evidence="3 4" id="KW-0378">Hydrolase</keyword>
<keyword evidence="4" id="KW-0732">Signal</keyword>
<evidence type="ECO:0000256" key="3">
    <source>
        <dbReference type="ARBA" id="ARBA00022801"/>
    </source>
</evidence>
<dbReference type="Pfam" id="PF00135">
    <property type="entry name" value="COesterase"/>
    <property type="match status" value="1"/>
</dbReference>
<dbReference type="Gene3D" id="3.40.50.1820">
    <property type="entry name" value="alpha/beta hydrolase"/>
    <property type="match status" value="1"/>
</dbReference>
<dbReference type="InterPro" id="IPR019826">
    <property type="entry name" value="Carboxylesterase_B_AS"/>
</dbReference>
<evidence type="ECO:0000313" key="7">
    <source>
        <dbReference type="Proteomes" id="UP001610334"/>
    </source>
</evidence>
<comment type="similarity">
    <text evidence="2">Belongs to the 'GDXG' lipolytic enzyme family.</text>
</comment>
<organism evidence="6 7">
    <name type="scientific">Aspergillus granulosus</name>
    <dbReference type="NCBI Taxonomy" id="176169"/>
    <lineage>
        <taxon>Eukaryota</taxon>
        <taxon>Fungi</taxon>
        <taxon>Dikarya</taxon>
        <taxon>Ascomycota</taxon>
        <taxon>Pezizomycotina</taxon>
        <taxon>Eurotiomycetes</taxon>
        <taxon>Eurotiomycetidae</taxon>
        <taxon>Eurotiales</taxon>
        <taxon>Aspergillaceae</taxon>
        <taxon>Aspergillus</taxon>
        <taxon>Aspergillus subgen. Nidulantes</taxon>
    </lineage>
</organism>
<dbReference type="InterPro" id="IPR029058">
    <property type="entry name" value="AB_hydrolase_fold"/>
</dbReference>
<comment type="similarity">
    <text evidence="1 4">Belongs to the type-B carboxylesterase/lipase family.</text>
</comment>
<feature type="domain" description="Carboxylesterase type B" evidence="5">
    <location>
        <begin position="39"/>
        <end position="535"/>
    </location>
</feature>
<dbReference type="PANTHER" id="PTHR11559">
    <property type="entry name" value="CARBOXYLESTERASE"/>
    <property type="match status" value="1"/>
</dbReference>
<feature type="chain" id="PRO_5044952050" description="Carboxylic ester hydrolase" evidence="4">
    <location>
        <begin position="24"/>
        <end position="569"/>
    </location>
</feature>
<evidence type="ECO:0000256" key="2">
    <source>
        <dbReference type="ARBA" id="ARBA00010515"/>
    </source>
</evidence>
<comment type="caution">
    <text evidence="6">The sequence shown here is derived from an EMBL/GenBank/DDBJ whole genome shotgun (WGS) entry which is preliminary data.</text>
</comment>
<dbReference type="EMBL" id="JBFXLT010000004">
    <property type="protein sequence ID" value="KAL2821670.1"/>
    <property type="molecule type" value="Genomic_DNA"/>
</dbReference>
<dbReference type="InterPro" id="IPR002168">
    <property type="entry name" value="Lipase_GDXG_HIS_AS"/>
</dbReference>
<evidence type="ECO:0000259" key="5">
    <source>
        <dbReference type="Pfam" id="PF00135"/>
    </source>
</evidence>
<reference evidence="6 7" key="1">
    <citation type="submission" date="2024-07" db="EMBL/GenBank/DDBJ databases">
        <title>Section-level genome sequencing and comparative genomics of Aspergillus sections Usti and Cavernicolus.</title>
        <authorList>
            <consortium name="Lawrence Berkeley National Laboratory"/>
            <person name="Nybo J.L."/>
            <person name="Vesth T.C."/>
            <person name="Theobald S."/>
            <person name="Frisvad J.C."/>
            <person name="Larsen T.O."/>
            <person name="Kjaerboelling I."/>
            <person name="Rothschild-Mancinelli K."/>
            <person name="Lyhne E.K."/>
            <person name="Kogle M.E."/>
            <person name="Barry K."/>
            <person name="Clum A."/>
            <person name="Na H."/>
            <person name="Ledsgaard L."/>
            <person name="Lin J."/>
            <person name="Lipzen A."/>
            <person name="Kuo A."/>
            <person name="Riley R."/>
            <person name="Mondo S."/>
            <person name="Labutti K."/>
            <person name="Haridas S."/>
            <person name="Pangalinan J."/>
            <person name="Salamov A.A."/>
            <person name="Simmons B.A."/>
            <person name="Magnuson J.K."/>
            <person name="Chen J."/>
            <person name="Drula E."/>
            <person name="Henrissat B."/>
            <person name="Wiebenga A."/>
            <person name="Lubbers R.J."/>
            <person name="Gomes A.C."/>
            <person name="Makela M.R."/>
            <person name="Stajich J."/>
            <person name="Grigoriev I.V."/>
            <person name="Mortensen U.H."/>
            <person name="De Vries R.P."/>
            <person name="Baker S.E."/>
            <person name="Andersen M.R."/>
        </authorList>
    </citation>
    <scope>NUCLEOTIDE SEQUENCE [LARGE SCALE GENOMIC DNA]</scope>
    <source>
        <strain evidence="6 7">CBS 588.65</strain>
    </source>
</reference>
<feature type="signal peptide" evidence="4">
    <location>
        <begin position="1"/>
        <end position="23"/>
    </location>
</feature>
<gene>
    <name evidence="6" type="ORF">BJX63DRAFT_443005</name>
</gene>
<accession>A0ABR4I1U4</accession>